<reference evidence="1" key="1">
    <citation type="submission" date="2024-01" db="EMBL/GenBank/DDBJ databases">
        <title>The diversity of rhizobia nodulating Mimosa spp. in eleven states of Brazil covering several biomes is determined by host plant, location, and edaphic factors.</title>
        <authorList>
            <person name="Rouws L."/>
            <person name="Barauna A."/>
            <person name="Beukes C."/>
            <person name="De Faria S.M."/>
            <person name="Gross E."/>
            <person name="Dos Reis Junior F.B."/>
            <person name="Simon M."/>
            <person name="Maluk M."/>
            <person name="Odee D.W."/>
            <person name="Kenicer G."/>
            <person name="Young J.P.W."/>
            <person name="Reis V.M."/>
            <person name="Zilli J."/>
            <person name="James E.K."/>
        </authorList>
    </citation>
    <scope>NUCLEOTIDE SEQUENCE</scope>
    <source>
        <strain evidence="1">JPY452</strain>
    </source>
</reference>
<dbReference type="Proteomes" id="UP001392318">
    <property type="component" value="Unassembled WGS sequence"/>
</dbReference>
<protein>
    <submittedName>
        <fullName evidence="1">GFA family protein</fullName>
    </submittedName>
</protein>
<gene>
    <name evidence="1" type="ORF">VSR83_07290</name>
</gene>
<comment type="caution">
    <text evidence="1">The sequence shown here is derived from an EMBL/GenBank/DDBJ whole genome shotgun (WGS) entry which is preliminary data.</text>
</comment>
<evidence type="ECO:0000313" key="1">
    <source>
        <dbReference type="EMBL" id="MEM5399892.1"/>
    </source>
</evidence>
<sequence length="135" mass="14638">MMERKGGCLCGAVRYVLKAEPVACAICHCRHCQKQGGSLFSFNLFIKEADYEQQGETKAFLDTGDSGQPSYRHFCANCGSPVMTQVSGMPGVVLVKAGTLDSLEGLPSPQSEIYTDRAVQWLEPFAGAARFPRSP</sequence>
<name>A0ACC6RED0_9BURK</name>
<organism evidence="1 2">
    <name type="scientific">Paraburkholderia unamae</name>
    <dbReference type="NCBI Taxonomy" id="219649"/>
    <lineage>
        <taxon>Bacteria</taxon>
        <taxon>Pseudomonadati</taxon>
        <taxon>Pseudomonadota</taxon>
        <taxon>Betaproteobacteria</taxon>
        <taxon>Burkholderiales</taxon>
        <taxon>Burkholderiaceae</taxon>
        <taxon>Paraburkholderia</taxon>
    </lineage>
</organism>
<accession>A0ACC6RED0</accession>
<evidence type="ECO:0000313" key="2">
    <source>
        <dbReference type="Proteomes" id="UP001392318"/>
    </source>
</evidence>
<keyword evidence="2" id="KW-1185">Reference proteome</keyword>
<dbReference type="EMBL" id="JAYMRU010000004">
    <property type="protein sequence ID" value="MEM5399892.1"/>
    <property type="molecule type" value="Genomic_DNA"/>
</dbReference>
<proteinExistence type="predicted"/>